<dbReference type="GO" id="GO:0008762">
    <property type="term" value="F:UDP-N-acetylmuramate dehydrogenase activity"/>
    <property type="evidence" value="ECO:0007669"/>
    <property type="project" value="UniProtKB-UniRule"/>
</dbReference>
<keyword evidence="6 16" id="KW-0132">Cell division</keyword>
<dbReference type="InterPro" id="IPR016169">
    <property type="entry name" value="FAD-bd_PCMH_sub2"/>
</dbReference>
<dbReference type="SUPFAM" id="SSF56194">
    <property type="entry name" value="Uridine diphospho-N-Acetylenolpyruvylglucosamine reductase, MurB, C-terminal domain"/>
    <property type="match status" value="1"/>
</dbReference>
<dbReference type="PANTHER" id="PTHR21071:SF4">
    <property type="entry name" value="UDP-N-ACETYLENOLPYRUVOYLGLUCOSAMINE REDUCTASE"/>
    <property type="match status" value="1"/>
</dbReference>
<comment type="function">
    <text evidence="2 16">Cell wall formation.</text>
</comment>
<dbReference type="Gene3D" id="3.30.465.10">
    <property type="match status" value="1"/>
</dbReference>
<keyword evidence="7 16" id="KW-0285">Flavoprotein</keyword>
<dbReference type="Gene3D" id="3.30.43.10">
    <property type="entry name" value="Uridine Diphospho-n-acetylenolpyruvylglucosamine Reductase, domain 2"/>
    <property type="match status" value="1"/>
</dbReference>
<comment type="catalytic activity">
    <reaction evidence="15 16">
        <text>UDP-N-acetyl-alpha-D-muramate + NADP(+) = UDP-N-acetyl-3-O-(1-carboxyvinyl)-alpha-D-glucosamine + NADPH + H(+)</text>
        <dbReference type="Rhea" id="RHEA:12248"/>
        <dbReference type="ChEBI" id="CHEBI:15378"/>
        <dbReference type="ChEBI" id="CHEBI:57783"/>
        <dbReference type="ChEBI" id="CHEBI:58349"/>
        <dbReference type="ChEBI" id="CHEBI:68483"/>
        <dbReference type="ChEBI" id="CHEBI:70757"/>
        <dbReference type="EC" id="1.3.1.98"/>
    </reaction>
</comment>
<keyword evidence="14 16" id="KW-0961">Cell wall biogenesis/degradation</keyword>
<evidence type="ECO:0000256" key="8">
    <source>
        <dbReference type="ARBA" id="ARBA00022827"/>
    </source>
</evidence>
<keyword evidence="8 16" id="KW-0274">FAD</keyword>
<dbReference type="InterPro" id="IPR003170">
    <property type="entry name" value="MurB"/>
</dbReference>
<dbReference type="AlphaFoldDB" id="A0A073IQ45"/>
<proteinExistence type="inferred from homology"/>
<dbReference type="OrthoDB" id="9804753at2"/>
<dbReference type="Gene3D" id="3.90.78.10">
    <property type="entry name" value="UDP-N-acetylenolpyruvoylglucosamine reductase, C-terminal domain"/>
    <property type="match status" value="1"/>
</dbReference>
<keyword evidence="9 16" id="KW-0521">NADP</keyword>
<protein>
    <recommendedName>
        <fullName evidence="16">UDP-N-acetylenolpyruvoylglucosamine reductase</fullName>
        <ecNumber evidence="16">1.3.1.98</ecNumber>
    </recommendedName>
    <alternativeName>
        <fullName evidence="16">UDP-N-acetylmuramate dehydrogenase</fullName>
    </alternativeName>
</protein>
<feature type="active site" evidence="16">
    <location>
        <position position="166"/>
    </location>
</feature>
<dbReference type="NCBIfam" id="TIGR00179">
    <property type="entry name" value="murB"/>
    <property type="match status" value="1"/>
</dbReference>
<dbReference type="Pfam" id="PF02873">
    <property type="entry name" value="MurB_C"/>
    <property type="match status" value="1"/>
</dbReference>
<organism evidence="18 19">
    <name type="scientific">Synergistes jonesii</name>
    <dbReference type="NCBI Taxonomy" id="2754"/>
    <lineage>
        <taxon>Bacteria</taxon>
        <taxon>Thermotogati</taxon>
        <taxon>Synergistota</taxon>
        <taxon>Synergistia</taxon>
        <taxon>Synergistales</taxon>
        <taxon>Synergistaceae</taxon>
        <taxon>Synergistes</taxon>
    </lineage>
</organism>
<dbReference type="GO" id="GO:0009252">
    <property type="term" value="P:peptidoglycan biosynthetic process"/>
    <property type="evidence" value="ECO:0007669"/>
    <property type="project" value="UniProtKB-UniRule"/>
</dbReference>
<evidence type="ECO:0000256" key="9">
    <source>
        <dbReference type="ARBA" id="ARBA00022857"/>
    </source>
</evidence>
<evidence type="ECO:0000256" key="14">
    <source>
        <dbReference type="ARBA" id="ARBA00023316"/>
    </source>
</evidence>
<evidence type="ECO:0000256" key="12">
    <source>
        <dbReference type="ARBA" id="ARBA00023002"/>
    </source>
</evidence>
<dbReference type="GO" id="GO:0071949">
    <property type="term" value="F:FAD binding"/>
    <property type="evidence" value="ECO:0007669"/>
    <property type="project" value="InterPro"/>
</dbReference>
<evidence type="ECO:0000256" key="10">
    <source>
        <dbReference type="ARBA" id="ARBA00022960"/>
    </source>
</evidence>
<evidence type="ECO:0000256" key="16">
    <source>
        <dbReference type="HAMAP-Rule" id="MF_00037"/>
    </source>
</evidence>
<dbReference type="UniPathway" id="UPA00219"/>
<evidence type="ECO:0000256" key="11">
    <source>
        <dbReference type="ARBA" id="ARBA00022984"/>
    </source>
</evidence>
<comment type="subcellular location">
    <subcellularLocation>
        <location evidence="3 16">Cytoplasm</location>
    </subcellularLocation>
</comment>
<comment type="similarity">
    <text evidence="16">Belongs to the MurB family.</text>
</comment>
<dbReference type="InterPro" id="IPR036635">
    <property type="entry name" value="MurB_C_sf"/>
</dbReference>
<dbReference type="PANTHER" id="PTHR21071">
    <property type="entry name" value="UDP-N-ACETYLENOLPYRUVOYLGLUCOSAMINE REDUCTASE"/>
    <property type="match status" value="1"/>
</dbReference>
<evidence type="ECO:0000256" key="13">
    <source>
        <dbReference type="ARBA" id="ARBA00023306"/>
    </source>
</evidence>
<evidence type="ECO:0000256" key="6">
    <source>
        <dbReference type="ARBA" id="ARBA00022618"/>
    </source>
</evidence>
<comment type="cofactor">
    <cofactor evidence="1 16">
        <name>FAD</name>
        <dbReference type="ChEBI" id="CHEBI:57692"/>
    </cofactor>
</comment>
<evidence type="ECO:0000259" key="17">
    <source>
        <dbReference type="PROSITE" id="PS51387"/>
    </source>
</evidence>
<dbReference type="InterPro" id="IPR011601">
    <property type="entry name" value="MurB_C"/>
</dbReference>
<dbReference type="GO" id="GO:0071555">
    <property type="term" value="P:cell wall organization"/>
    <property type="evidence" value="ECO:0007669"/>
    <property type="project" value="UniProtKB-KW"/>
</dbReference>
<dbReference type="InterPro" id="IPR006094">
    <property type="entry name" value="Oxid_FAD_bind_N"/>
</dbReference>
<keyword evidence="5 16" id="KW-0963">Cytoplasm</keyword>
<gene>
    <name evidence="16" type="primary">murB</name>
    <name evidence="18" type="ORF">EH55_07900</name>
</gene>
<dbReference type="PROSITE" id="PS51387">
    <property type="entry name" value="FAD_PCMH"/>
    <property type="match status" value="1"/>
</dbReference>
<evidence type="ECO:0000256" key="4">
    <source>
        <dbReference type="ARBA" id="ARBA00004752"/>
    </source>
</evidence>
<evidence type="ECO:0000256" key="5">
    <source>
        <dbReference type="ARBA" id="ARBA00022490"/>
    </source>
</evidence>
<dbReference type="EMBL" id="JMKI01000037">
    <property type="protein sequence ID" value="KEJ91884.1"/>
    <property type="molecule type" value="Genomic_DNA"/>
</dbReference>
<sequence>MGGAFIENCGLSGLNTWGCGGSCLWLARPESVSEAVLPIKKARDEGVGLYILGGGSNVLVQDGFIRAGIILTRSMDALKVTETKGGVRIEAAAGVPVKKLLALSLEEGVTGLEFLAGIPGTFGGALFGNAGAAGASFAPLVEWADTLSHDGEPRRWASGELVWAYRACPWREAPLLITKASIALRRCAREKIIGNIRRFSSLKRGQPIGARTAGCVFKNPDGASAGRLLDGCGCKKLSVGGARVSPSHANFVENTGGARAEDIYALTEMCRKRVYEEYGVTLEYEIKFFGAF</sequence>
<keyword evidence="11 16" id="KW-0573">Peptidoglycan synthesis</keyword>
<dbReference type="GO" id="GO:0005829">
    <property type="term" value="C:cytosol"/>
    <property type="evidence" value="ECO:0007669"/>
    <property type="project" value="TreeGrafter"/>
</dbReference>
<evidence type="ECO:0000256" key="2">
    <source>
        <dbReference type="ARBA" id="ARBA00003921"/>
    </source>
</evidence>
<dbReference type="GeneID" id="90984163"/>
<dbReference type="GO" id="GO:0051301">
    <property type="term" value="P:cell division"/>
    <property type="evidence" value="ECO:0007669"/>
    <property type="project" value="UniProtKB-KW"/>
</dbReference>
<evidence type="ECO:0000313" key="19">
    <source>
        <dbReference type="Proteomes" id="UP000027665"/>
    </source>
</evidence>
<name>A0A073IQ45_9BACT</name>
<dbReference type="eggNOG" id="COG0812">
    <property type="taxonomic scope" value="Bacteria"/>
</dbReference>
<evidence type="ECO:0000256" key="7">
    <source>
        <dbReference type="ARBA" id="ARBA00022630"/>
    </source>
</evidence>
<keyword evidence="12 16" id="KW-0560">Oxidoreductase</keyword>
<keyword evidence="19" id="KW-1185">Reference proteome</keyword>
<keyword evidence="10 16" id="KW-0133">Cell shape</keyword>
<comment type="caution">
    <text evidence="18">The sequence shown here is derived from an EMBL/GenBank/DDBJ whole genome shotgun (WGS) entry which is preliminary data.</text>
</comment>
<reference evidence="18 19" key="1">
    <citation type="submission" date="2014-04" db="EMBL/GenBank/DDBJ databases">
        <title>Draft Genome Sequence of Synergistes jonesii.</title>
        <authorList>
            <person name="Coil D.A."/>
            <person name="Eisen J.A."/>
            <person name="Holland-Moritz H.E."/>
        </authorList>
    </citation>
    <scope>NUCLEOTIDE SEQUENCE [LARGE SCALE GENOMIC DNA]</scope>
    <source>
        <strain evidence="18 19">78-1</strain>
    </source>
</reference>
<feature type="active site" description="Proton donor" evidence="16">
    <location>
        <position position="215"/>
    </location>
</feature>
<dbReference type="Proteomes" id="UP000027665">
    <property type="component" value="Unassembled WGS sequence"/>
</dbReference>
<dbReference type="EC" id="1.3.1.98" evidence="16"/>
<dbReference type="InterPro" id="IPR016166">
    <property type="entry name" value="FAD-bd_PCMH"/>
</dbReference>
<evidence type="ECO:0000256" key="15">
    <source>
        <dbReference type="ARBA" id="ARBA00048914"/>
    </source>
</evidence>
<dbReference type="HAMAP" id="MF_00037">
    <property type="entry name" value="MurB"/>
    <property type="match status" value="1"/>
</dbReference>
<dbReference type="Pfam" id="PF01565">
    <property type="entry name" value="FAD_binding_4"/>
    <property type="match status" value="1"/>
</dbReference>
<dbReference type="STRING" id="2754.EH55_07900"/>
<evidence type="ECO:0000256" key="1">
    <source>
        <dbReference type="ARBA" id="ARBA00001974"/>
    </source>
</evidence>
<dbReference type="GO" id="GO:0008360">
    <property type="term" value="P:regulation of cell shape"/>
    <property type="evidence" value="ECO:0007669"/>
    <property type="project" value="UniProtKB-KW"/>
</dbReference>
<dbReference type="SUPFAM" id="SSF56176">
    <property type="entry name" value="FAD-binding/transporter-associated domain-like"/>
    <property type="match status" value="1"/>
</dbReference>
<evidence type="ECO:0000313" key="18">
    <source>
        <dbReference type="EMBL" id="KEJ91884.1"/>
    </source>
</evidence>
<accession>A0A073IQ45</accession>
<dbReference type="InterPro" id="IPR036318">
    <property type="entry name" value="FAD-bd_PCMH-like_sf"/>
</dbReference>
<dbReference type="InterPro" id="IPR016167">
    <property type="entry name" value="FAD-bd_PCMH_sub1"/>
</dbReference>
<dbReference type="RefSeq" id="WP_051682814.1">
    <property type="nucleotide sequence ID" value="NZ_JMKI01000037.1"/>
</dbReference>
<keyword evidence="13 16" id="KW-0131">Cell cycle</keyword>
<feature type="active site" evidence="16">
    <location>
        <position position="285"/>
    </location>
</feature>
<evidence type="ECO:0000256" key="3">
    <source>
        <dbReference type="ARBA" id="ARBA00004496"/>
    </source>
</evidence>
<comment type="pathway">
    <text evidence="4 16">Cell wall biogenesis; peptidoglycan biosynthesis.</text>
</comment>
<feature type="domain" description="FAD-binding PCMH-type" evidence="17">
    <location>
        <begin position="18"/>
        <end position="187"/>
    </location>
</feature>